<dbReference type="Gene3D" id="3.40.50.2300">
    <property type="match status" value="2"/>
</dbReference>
<evidence type="ECO:0000313" key="6">
    <source>
        <dbReference type="EMBL" id="SCX22363.1"/>
    </source>
</evidence>
<dbReference type="InterPro" id="IPR050595">
    <property type="entry name" value="Bact_response_regulator"/>
</dbReference>
<evidence type="ECO:0000259" key="4">
    <source>
        <dbReference type="PROSITE" id="PS50110"/>
    </source>
</evidence>
<reference evidence="7" key="1">
    <citation type="submission" date="2016-10" db="EMBL/GenBank/DDBJ databases">
        <authorList>
            <person name="Varghese N."/>
            <person name="Submissions S."/>
        </authorList>
    </citation>
    <scope>NUCLEOTIDE SEQUENCE [LARGE SCALE GENOMIC DNA]</scope>
    <source>
        <strain evidence="7">UNC267MFSha1.1M11</strain>
    </source>
</reference>
<keyword evidence="3" id="KW-0175">Coiled coil</keyword>
<dbReference type="Pfam" id="PF00072">
    <property type="entry name" value="Response_reg"/>
    <property type="match status" value="2"/>
</dbReference>
<dbReference type="CDD" id="cd17538">
    <property type="entry name" value="REC_D1_PleD-like"/>
    <property type="match status" value="1"/>
</dbReference>
<dbReference type="InterPro" id="IPR011006">
    <property type="entry name" value="CheY-like_superfamily"/>
</dbReference>
<dbReference type="GO" id="GO:0000160">
    <property type="term" value="P:phosphorelay signal transduction system"/>
    <property type="evidence" value="ECO:0007669"/>
    <property type="project" value="InterPro"/>
</dbReference>
<feature type="domain" description="Guanylate cyclase" evidence="5">
    <location>
        <begin position="317"/>
        <end position="448"/>
    </location>
</feature>
<feature type="domain" description="Response regulatory" evidence="4">
    <location>
        <begin position="5"/>
        <end position="121"/>
    </location>
</feature>
<name>A0A1G4WH69_9MYCO</name>
<dbReference type="Gene3D" id="3.30.70.1230">
    <property type="entry name" value="Nucleotide cyclase"/>
    <property type="match status" value="1"/>
</dbReference>
<gene>
    <name evidence="6" type="ORF">SAMN02799620_03251</name>
</gene>
<protein>
    <submittedName>
        <fullName evidence="6">Response regulator containing a CheY-like receiver domain and a GGDEF domain</fullName>
    </submittedName>
</protein>
<dbReference type="PROSITE" id="PS50110">
    <property type="entry name" value="RESPONSE_REGULATORY"/>
    <property type="match status" value="2"/>
</dbReference>
<dbReference type="Pfam" id="PF00211">
    <property type="entry name" value="Guanylate_cyc"/>
    <property type="match status" value="1"/>
</dbReference>
<dbReference type="InterPro" id="IPR001789">
    <property type="entry name" value="Sig_transdc_resp-reg_receiver"/>
</dbReference>
<dbReference type="Proteomes" id="UP000199707">
    <property type="component" value="Unassembled WGS sequence"/>
</dbReference>
<dbReference type="GO" id="GO:0009190">
    <property type="term" value="P:cyclic nucleotide biosynthetic process"/>
    <property type="evidence" value="ECO:0007669"/>
    <property type="project" value="InterPro"/>
</dbReference>
<feature type="coiled-coil region" evidence="3">
    <location>
        <begin position="252"/>
        <end position="290"/>
    </location>
</feature>
<dbReference type="PANTHER" id="PTHR44591">
    <property type="entry name" value="STRESS RESPONSE REGULATOR PROTEIN 1"/>
    <property type="match status" value="1"/>
</dbReference>
<evidence type="ECO:0000256" key="3">
    <source>
        <dbReference type="SAM" id="Coils"/>
    </source>
</evidence>
<dbReference type="CDD" id="cd07302">
    <property type="entry name" value="CHD"/>
    <property type="match status" value="1"/>
</dbReference>
<dbReference type="InterPro" id="IPR029787">
    <property type="entry name" value="Nucleotide_cyclase"/>
</dbReference>
<sequence>MTGRRVLVIEDNTLNLKLVRDILQFAGHQVSEARSGEDGLRLAQQDPPDLVLMDLQLPGIDGFETLHRLRQGILRPGVPVVAVTALAMAEDRERAAQAGFDGYLEKPISVRALPGQIEEFLAAAPAATDEAAAVTILAVDDAPANLRLLEAVLTPHGYRIVTAASGAEALDILSRENIDLVLLDVVMPEMDGHEVCRRIRAVPSTEFLPVVMITASGGEQRLTALESGADDFVSKPFDQSELLARVASLARIKRFQDTIRRQADELAEWNRELEARVARQVADLERTNRLRRFLSPQLVDLVVGDESLLSSHRREVVVLFTDLRKFTPFAETSEPEEVMGVLAEYHRVIGSLVHAYGGTLERFTGDGIMVFFNDPVPCEDPAERAVRTALGIRDEVRELAVRWERNGYDLALGIGIAQGFATLGRIGFEGRFDYAAIGSVTNLAARLCGDAGPWQVLVTNRVLAPIAEICTSELFGDVQPKGFSRSVRVHHVNGIAPPPEPDKKDW</sequence>
<evidence type="ECO:0000313" key="7">
    <source>
        <dbReference type="Proteomes" id="UP000199707"/>
    </source>
</evidence>
<proteinExistence type="predicted"/>
<dbReference type="SMART" id="SM00044">
    <property type="entry name" value="CYCc"/>
    <property type="match status" value="1"/>
</dbReference>
<feature type="domain" description="Response regulatory" evidence="4">
    <location>
        <begin position="135"/>
        <end position="250"/>
    </location>
</feature>
<dbReference type="RefSeq" id="WP_235632892.1">
    <property type="nucleotide sequence ID" value="NZ_FMUB01000006.1"/>
</dbReference>
<feature type="modified residue" description="4-aspartylphosphate" evidence="2">
    <location>
        <position position="184"/>
    </location>
</feature>
<dbReference type="GO" id="GO:0004016">
    <property type="term" value="F:adenylate cyclase activity"/>
    <property type="evidence" value="ECO:0007669"/>
    <property type="project" value="UniProtKB-ARBA"/>
</dbReference>
<feature type="modified residue" description="4-aspartylphosphate" evidence="2">
    <location>
        <position position="54"/>
    </location>
</feature>
<dbReference type="SUPFAM" id="SSF52172">
    <property type="entry name" value="CheY-like"/>
    <property type="match status" value="2"/>
</dbReference>
<dbReference type="EMBL" id="FMUB01000006">
    <property type="protein sequence ID" value="SCX22363.1"/>
    <property type="molecule type" value="Genomic_DNA"/>
</dbReference>
<dbReference type="SMART" id="SM00448">
    <property type="entry name" value="REC"/>
    <property type="match status" value="2"/>
</dbReference>
<dbReference type="InterPro" id="IPR001054">
    <property type="entry name" value="A/G_cyclase"/>
</dbReference>
<keyword evidence="1 2" id="KW-0597">Phosphoprotein</keyword>
<dbReference type="STRING" id="1502745.SAMN02799620_03251"/>
<dbReference type="PANTHER" id="PTHR44591:SF3">
    <property type="entry name" value="RESPONSE REGULATORY DOMAIN-CONTAINING PROTEIN"/>
    <property type="match status" value="1"/>
</dbReference>
<organism evidence="6 7">
    <name type="scientific">Mycolicibacterium fluoranthenivorans</name>
    <dbReference type="NCBI Taxonomy" id="258505"/>
    <lineage>
        <taxon>Bacteria</taxon>
        <taxon>Bacillati</taxon>
        <taxon>Actinomycetota</taxon>
        <taxon>Actinomycetes</taxon>
        <taxon>Mycobacteriales</taxon>
        <taxon>Mycobacteriaceae</taxon>
        <taxon>Mycolicibacterium</taxon>
    </lineage>
</organism>
<accession>A0A1G4WH69</accession>
<evidence type="ECO:0000256" key="1">
    <source>
        <dbReference type="ARBA" id="ARBA00022553"/>
    </source>
</evidence>
<dbReference type="SUPFAM" id="SSF55073">
    <property type="entry name" value="Nucleotide cyclase"/>
    <property type="match status" value="1"/>
</dbReference>
<dbReference type="PROSITE" id="PS50125">
    <property type="entry name" value="GUANYLATE_CYCLASE_2"/>
    <property type="match status" value="1"/>
</dbReference>
<evidence type="ECO:0000256" key="2">
    <source>
        <dbReference type="PROSITE-ProRule" id="PRU00169"/>
    </source>
</evidence>
<evidence type="ECO:0000259" key="5">
    <source>
        <dbReference type="PROSITE" id="PS50125"/>
    </source>
</evidence>
<dbReference type="AlphaFoldDB" id="A0A1G4WH69"/>